<dbReference type="PANTHER" id="PTHR35984">
    <property type="entry name" value="PERIPLASMIC SERINE PROTEASE"/>
    <property type="match status" value="1"/>
</dbReference>
<dbReference type="PANTHER" id="PTHR35984:SF1">
    <property type="entry name" value="PERIPLASMIC SERINE PROTEASE"/>
    <property type="match status" value="1"/>
</dbReference>
<name>A0A3B0WDY0_9ZZZZ</name>
<evidence type="ECO:0000313" key="1">
    <source>
        <dbReference type="EMBL" id="VAW50563.1"/>
    </source>
</evidence>
<dbReference type="AlphaFoldDB" id="A0A3B0WDY0"/>
<accession>A0A3B0WDY0</accession>
<proteinExistence type="predicted"/>
<reference evidence="1" key="1">
    <citation type="submission" date="2018-06" db="EMBL/GenBank/DDBJ databases">
        <authorList>
            <person name="Zhirakovskaya E."/>
        </authorList>
    </citation>
    <scope>NUCLEOTIDE SEQUENCE</scope>
</reference>
<dbReference type="SUPFAM" id="SSF52096">
    <property type="entry name" value="ClpP/crotonase"/>
    <property type="match status" value="1"/>
</dbReference>
<dbReference type="InterPro" id="IPR029045">
    <property type="entry name" value="ClpP/crotonase-like_dom_sf"/>
</dbReference>
<organism evidence="1">
    <name type="scientific">hydrothermal vent metagenome</name>
    <dbReference type="NCBI Taxonomy" id="652676"/>
    <lineage>
        <taxon>unclassified sequences</taxon>
        <taxon>metagenomes</taxon>
        <taxon>ecological metagenomes</taxon>
    </lineage>
</organism>
<dbReference type="Gene3D" id="3.90.226.10">
    <property type="entry name" value="2-enoyl-CoA Hydratase, Chain A, domain 1"/>
    <property type="match status" value="1"/>
</dbReference>
<dbReference type="GO" id="GO:0016020">
    <property type="term" value="C:membrane"/>
    <property type="evidence" value="ECO:0007669"/>
    <property type="project" value="InterPro"/>
</dbReference>
<evidence type="ECO:0008006" key="2">
    <source>
        <dbReference type="Google" id="ProtNLM"/>
    </source>
</evidence>
<dbReference type="EMBL" id="UOFD01000016">
    <property type="protein sequence ID" value="VAW50563.1"/>
    <property type="molecule type" value="Genomic_DNA"/>
</dbReference>
<protein>
    <recommendedName>
        <fullName evidence="2">Periplasmic serine proteases (ClpP class)</fullName>
    </recommendedName>
</protein>
<sequence length="306" mass="34076">MPNWSDVLNEISGIELAHSQAARSAHTAVRHKYLSLLHQKTDRNVISYYSGWLSKPNIAQNALLDEDKNGFMTTVHNLDRSKGLDLILHTPGGSISATQSIVQYLHSMFGDDIRAIVPQIAMSAGTMVACSCKGILMGKESNLGPIDPQLNGAPAYAVIEEFNRAYEEIKLPGGGVDHAKLAVWQQILGQIRPTFLTQCEHAINRSNAFVEEQLETVMFKGLKTAKRKAAKAVKELTVYQDGHDRHYHIDECKAMGLKIEDLEKDSELQDLVLTVHHCYMHAMMNTTSYKIIENHIGVGMLKNEAR</sequence>
<dbReference type="Pfam" id="PF01972">
    <property type="entry name" value="SDH_protease"/>
    <property type="match status" value="1"/>
</dbReference>
<dbReference type="InterPro" id="IPR002825">
    <property type="entry name" value="Pept_S49_ser-pept_pro"/>
</dbReference>
<gene>
    <name evidence="1" type="ORF">MNBD_GAMMA06-105</name>
</gene>